<keyword evidence="1" id="KW-0472">Membrane</keyword>
<dbReference type="Proteomes" id="UP000180175">
    <property type="component" value="Chromosome"/>
</dbReference>
<feature type="transmembrane region" description="Helical" evidence="1">
    <location>
        <begin position="21"/>
        <end position="43"/>
    </location>
</feature>
<protein>
    <submittedName>
        <fullName evidence="2">Uncharacterized protein</fullName>
    </submittedName>
</protein>
<evidence type="ECO:0000313" key="2">
    <source>
        <dbReference type="EMBL" id="QOY36593.1"/>
    </source>
</evidence>
<keyword evidence="1" id="KW-1133">Transmembrane helix</keyword>
<proteinExistence type="predicted"/>
<dbReference type="AlphaFoldDB" id="A0A7S7L8Q9"/>
<sequence length="47" mass="5247">MAIKKLEKTEINKEESSLVGTAFGVGFVGLMILVSYITLYGFYMVRV</sequence>
<name>A0A7S7L8Q9_9BACI</name>
<reference evidence="2 3" key="2">
    <citation type="journal article" date="2019" name="Int. J. Syst. Evol. Microbiol.">
        <title>Anaerobacillus isosaccharinicus sp. nov., an alkaliphilic bacterium which degrades isosaccharinic acid.</title>
        <authorList>
            <person name="Bassil N.M."/>
            <person name="Lloyd J.R."/>
        </authorList>
    </citation>
    <scope>NUCLEOTIDE SEQUENCE [LARGE SCALE GENOMIC DNA]</scope>
    <source>
        <strain evidence="2 3">NB2006</strain>
    </source>
</reference>
<dbReference type="EMBL" id="CP063356">
    <property type="protein sequence ID" value="QOY36593.1"/>
    <property type="molecule type" value="Genomic_DNA"/>
</dbReference>
<evidence type="ECO:0000313" key="3">
    <source>
        <dbReference type="Proteomes" id="UP000180175"/>
    </source>
</evidence>
<dbReference type="KEGG" id="aia:AWH56_002630"/>
<accession>A0A7S7L8Q9</accession>
<dbReference type="RefSeq" id="WP_159432549.1">
    <property type="nucleotide sequence ID" value="NZ_CP063356.2"/>
</dbReference>
<reference evidence="2 3" key="1">
    <citation type="journal article" date="2017" name="Genome Announc.">
        <title>Draft Genome Sequences of Four Alkaliphilic Bacteria Belonging to the Anaerobacillus Genus.</title>
        <authorList>
            <person name="Bassil N.M."/>
            <person name="Lloyd J.R."/>
        </authorList>
    </citation>
    <scope>NUCLEOTIDE SEQUENCE [LARGE SCALE GENOMIC DNA]</scope>
    <source>
        <strain evidence="2 3">NB2006</strain>
    </source>
</reference>
<keyword evidence="3" id="KW-1185">Reference proteome</keyword>
<keyword evidence="1" id="KW-0812">Transmembrane</keyword>
<gene>
    <name evidence="2" type="ORF">AWH56_002630</name>
</gene>
<evidence type="ECO:0000256" key="1">
    <source>
        <dbReference type="SAM" id="Phobius"/>
    </source>
</evidence>
<organism evidence="2 3">
    <name type="scientific">Anaerobacillus isosaccharinicus</name>
    <dbReference type="NCBI Taxonomy" id="1532552"/>
    <lineage>
        <taxon>Bacteria</taxon>
        <taxon>Bacillati</taxon>
        <taxon>Bacillota</taxon>
        <taxon>Bacilli</taxon>
        <taxon>Bacillales</taxon>
        <taxon>Bacillaceae</taxon>
        <taxon>Anaerobacillus</taxon>
    </lineage>
</organism>